<sequence>MKIKTSSFRVRPFKNPSGQIVYQVDGFINGKRIRKNFPTRKEARIEKDALELKTIQSAASNLRMVGTHLSDDEVRQAESVFLRIRGDRRTLTQLVDFTLDNLKEPETHKPLADALTENVAHRTAEHERGLISDAQLSTISKHTELLKKISPRRLCPT</sequence>
<evidence type="ECO:0000313" key="2">
    <source>
        <dbReference type="Proteomes" id="UP000078486"/>
    </source>
</evidence>
<proteinExistence type="predicted"/>
<dbReference type="RefSeq" id="WP_068771916.1">
    <property type="nucleotide sequence ID" value="NZ_CP109796.1"/>
</dbReference>
<dbReference type="Proteomes" id="UP000078486">
    <property type="component" value="Unassembled WGS sequence"/>
</dbReference>
<comment type="caution">
    <text evidence="1">The sequence shown here is derived from an EMBL/GenBank/DDBJ whole genome shotgun (WGS) entry which is preliminary data.</text>
</comment>
<dbReference type="AlphaFoldDB" id="A0A178IGQ3"/>
<reference evidence="1 2" key="1">
    <citation type="submission" date="2016-01" db="EMBL/GenBank/DDBJ databases">
        <title>High potential of lignocellulose degradation of a new Verrucomicrobia species.</title>
        <authorList>
            <person name="Wang Y."/>
            <person name="Shi Y."/>
            <person name="Qiu Z."/>
            <person name="Liu S."/>
            <person name="Yang H."/>
        </authorList>
    </citation>
    <scope>NUCLEOTIDE SEQUENCE [LARGE SCALE GENOMIC DNA]</scope>
    <source>
        <strain evidence="1 2">TSB47</strain>
    </source>
</reference>
<accession>A0A178IGQ3</accession>
<protein>
    <submittedName>
        <fullName evidence="1">Uncharacterized protein</fullName>
    </submittedName>
</protein>
<name>A0A178IGQ3_9BACT</name>
<evidence type="ECO:0000313" key="1">
    <source>
        <dbReference type="EMBL" id="OAM88315.1"/>
    </source>
</evidence>
<dbReference type="OrthoDB" id="32743at74201"/>
<dbReference type="STRING" id="1184151.AW736_19235"/>
<organism evidence="1 2">
    <name type="scientific">Termitidicoccus mucosus</name>
    <dbReference type="NCBI Taxonomy" id="1184151"/>
    <lineage>
        <taxon>Bacteria</taxon>
        <taxon>Pseudomonadati</taxon>
        <taxon>Verrucomicrobiota</taxon>
        <taxon>Opitutia</taxon>
        <taxon>Opitutales</taxon>
        <taxon>Opitutaceae</taxon>
        <taxon>Termitidicoccus</taxon>
    </lineage>
</organism>
<dbReference type="EMBL" id="LRRQ01000137">
    <property type="protein sequence ID" value="OAM88315.1"/>
    <property type="molecule type" value="Genomic_DNA"/>
</dbReference>
<gene>
    <name evidence="1" type="ORF">AW736_19235</name>
</gene>
<keyword evidence="2" id="KW-1185">Reference proteome</keyword>